<organism evidence="4 5">
    <name type="scientific">Babesia ovata</name>
    <dbReference type="NCBI Taxonomy" id="189622"/>
    <lineage>
        <taxon>Eukaryota</taxon>
        <taxon>Sar</taxon>
        <taxon>Alveolata</taxon>
        <taxon>Apicomplexa</taxon>
        <taxon>Aconoidasida</taxon>
        <taxon>Piroplasmida</taxon>
        <taxon>Babesiidae</taxon>
        <taxon>Babesia</taxon>
    </lineage>
</organism>
<sequence length="3281" mass="368960">MAFILECLKGSYSTLKHYNKTIDDTIRDLSAAIGKGSGVEGFGEAIGIVRDGLERYESVLSTRIQDFKSPLEDIQRSIPAYKKQLDSWNSKKLHDQLSEVFSKASMYSGKSKMSENYMKRFDEGLQSKLKCSVSLVVQATEWFKKSSEDEELRSQAQVVDRELEEQKAKLEKDIDYGLNVLQSDINMKLEKIGSGIDNLDKVKDAHIKYIREAVGKASQAAGQLIAKYKVYIDGISGMFSDIKKELDNYLAPDQKGRSPLEKEIIAVRSKVKELESVYKGVLVTVKQEVVAAVNNTADHLTRVDYAVKKGLLEVRREIKKALKKYVDELKETDIYKLDEKVVNDLGSLRSNIKSQLNDFVTKQLGGALLLGMEKAKAFTWTDSNSKAGLEAIAGELKNHMQTFTPLLSKLAKEKTNTCTKRFAGSIENLLKHLNDGNEAYPESLKPEPLPSSVLSALKNDITGRIDSILRNTVGQNSGWSKPTMDLNNKMSTFDTADKELKNVLDKGFNEKIDTILNRQIGKDISGDDNPIRFKDDEEDNGLMSEYLKQTRVGATDGRGEGTLRSLIKRIKDPVNKIFDAKDTDMIDFDALGQYNNQLREYNKAIQEVNATISKLENVPRDVDKKSHASIQLLKQAMQRIEGIINNIHDIRSVVDSADQALRSQIDDIYQALATAQQQAKQGIQELKDSLTQTVQQSFRLLTSQVHSLFARQKQAELTQLQSVVTAQLREINEIIKEDRENGVKGFLTKVREGIDNHLKSSTPVALIDKIPLIHLATKARKYLDPLFDYIEEHVKDLVPNDDPSRSPTPTANKRSDQVHKIKDQLDTLISHLHNFDYNFHVNLDALIDAVSGLHSTDFGEGRNPELLNIVRKGITAFDTQLNYAYVNRYSAQAITWTKPKGDKTEPSESAMSCAKAFLTLVPMLYGDMYDLLDALEDGWTLHSIYYVETDKRKNPLGRFLKKIGYTVPTHADVCNGELNNKKGFTGKSILDCLIGSKSVLFKTPNMDSDVLKKLSYVLERYYEVGHLPTPSSPKAPSNVYQMLCWLRGLQYNSVFTSFTEHVKTLFDKPNGKEDMREYKNIPPNTLTLSAAPKPFTASEVISVLRTVTTQCQSVLTAILGHGHASGIYASDFSNNSLNLHYPSNMTALLCLLLEIVNRLHHQLFFLHEQCSYYTNLSGWRECHYGQSVGGSDWQCNTRQCGNQACPQKINQKCPQIANLSANQTANQTCDQHPKCGVKSPLQSFLEDGLQGFLPHTLSTKGPKLSCSTCTKLSPLMPCKTPMGFFDIGIKASHIKTGEHIFNVLGIFCGNKNSNLSRLCIQLNCLLPTPPKSLGEMFGFYYHLIANWNSSKNHALLKKHREDPFNANVGSASFGVVDNLNGVSSMFKSQHHLAKDAKVDTSKESEQQAYHSRGDLYSLCDPDVSCYNAINYCGAYIASLYTDMYSTFSSKNADKYLSWVVGKALDDIDARRTSLGQLAGQLSGLIGGSDEVKNAILYGLHSNVSQLEKLLEASCGGEGCNCYDKNFSDKHLKNLQKTFEKYDEIETKINGLKKQKDENNKAPVGAPPGSESEIEEHKKKLEELKKEIFSQSSQLTKQITTVIDAVQSKITELDKKKKDVDSLQSQVNELKKQIEEGEKNLKSPQKYDENELKRLQEELQKAKNNFPEKDSKSLDSHQKSMNSVRSLHELCQHCKDIKTNNNENPKNLLNNLCGGLENFLGYENGNYTGEGIVYSDLDRLCDGVMAFLHGVLETVKGDENVTKYDNNLQEPKLDKLLKELSSSIGKGSVALGEQVTAVSDWLGRYESEVNSKTDEVKNPIKFLKDRIGGDKNLIEGENERDLSLQIYFWGQRAKEYIKKAEEADKALKNIDPALSGKLTPNIQMLLQATTTFQEAAGNDDLKAMYEMARERMEKVSEYIGGRFDGWIGGIKHYLTSEISKLSGKLDIFERSDFNNLKTYINSDLQQAFQTVSEGIDSLEKRYGSEIVDNALLLKNASTQFSDRISTTQKAIDKAIKEVEEDIEKFKELSKIEEIKKDKSSNVTAKLLKAIGGTEDPFKSIKDYFGKLDTDVMTPVKEAIEKIATGLGNLVKVGRDEMESAFSSVKEELRKKIQDVQKFVNGTLPSTELNALNTLLGVDIKAPDLKRYDSHVQRVAKKLNGGSEKLEKGDIKNLLNVLREVAHTASQHSHQVVGAVMNKIQSKVTEDIKAAAEALKIKVEKLKEGVNYSNEFDIEYSTKNSAQGLKKLMGDYENNIKNMIKTLNDKVGTNGHSAEKSIYKDLKTLQENIAQLDERIITAKQNVQTVQTELIGCIDQAGKLLKEAPKEAERIMNKLCQDVNDQITNAFTDLQTQAKSLYTSRKTKEVAALQKIVGEQFEETKNTINRDKFMGIKGLLKRMKENESNFVKMATVLNPLEGDHFKKWPHLSRKRFVTLLDYLKNHNNITNLDQSIKKRIYIFDDVSTRYLTELNDSISALSPSHFHGFHNPLLLDAFKAGMGNFTQQLGHAYVNKYSGKTFGPLTKKEKVADPSKQKSDAATTTEIDVLSTEGRNCAKVCLTILEEFYADFNTLKAHCYTKGGWTQLQINTYEKNSLGDFFHKRGYEVNSEKGKQAGELQDKDTKKGTHISSDLLIKKITDGSTFPIIQAWRKTKYPTVTNSTEISLFDFVDFIRELLRKYYQVCQLEHHSSTKAPSNIYQMLCWLSGFYFNPMYEKVKEQFNGLFDKDIKQLAVVVPDREKHTKTENLKASDLHTPLQQVCLRSQLTLTAILGHGHPDGRYACDFRTNIDNLLYPYAPSQCLDMLVDILKRVCQQTYFLYLQCNNSRIRGGWADCHYGRYVGGSSWDCNERQCPNEQCNLRPNQRADQSANQGTNQKCNQHPKCGVKSPLQSFLEDGLPGFLPHTFTTPGCKLTCSLGNHFGKPCLTPMGFADIGIVASHTQKGAYLLGELKHFCGPDSKLNKLCSYLNCLLRVAPQTLGDMLAFYHRLLRFWGDTKKTSVLKSVAFDEAVRKANFGNKETKLDVTFIHQYDSHSSNTHKNGDLFSLIICNKNENPAVPCGPYLQPLSLECCDTFSGKHSGNYLSWVVYITETFYDLLKKLYEDCCGKCNKPGTRCYDKCCDSQCKINFSYGTGNTPKQLKDVNHEDGCTSIVKCKNIHPTLYAYGFTFKSPHGLSGEKRKEMKRTCQDFCTALEKVVKDGSVLYDLVHKHIPQFLFDIREKFIWTLVALWSLSLLYLLHIAVVRLDVLRIRSHLKSPSSHRIAAQSLLAVARVGKIASVKYFSP</sequence>
<keyword evidence="3" id="KW-0812">Transmembrane</keyword>
<feature type="region of interest" description="Disordered" evidence="2">
    <location>
        <begin position="798"/>
        <end position="817"/>
    </location>
</feature>
<keyword evidence="3" id="KW-0472">Membrane</keyword>
<dbReference type="Proteomes" id="UP000236319">
    <property type="component" value="Unassembled WGS sequence"/>
</dbReference>
<feature type="region of interest" description="Disordered" evidence="2">
    <location>
        <begin position="1554"/>
        <end position="1575"/>
    </location>
</feature>
<dbReference type="PANTHER" id="PTHR45615:SF80">
    <property type="entry name" value="GRIP DOMAIN-CONTAINING PROTEIN"/>
    <property type="match status" value="1"/>
</dbReference>
<evidence type="ECO:0000313" key="4">
    <source>
        <dbReference type="EMBL" id="GBE63044.1"/>
    </source>
</evidence>
<comment type="caution">
    <text evidence="4">The sequence shown here is derived from an EMBL/GenBank/DDBJ whole genome shotgun (WGS) entry which is preliminary data.</text>
</comment>
<gene>
    <name evidence="4" type="ORF">BOVATA_045370</name>
</gene>
<dbReference type="VEuPathDB" id="PiroplasmaDB:BOVATA_045370"/>
<feature type="transmembrane region" description="Helical" evidence="3">
    <location>
        <begin position="3219"/>
        <end position="3242"/>
    </location>
</feature>
<evidence type="ECO:0000313" key="5">
    <source>
        <dbReference type="Proteomes" id="UP000236319"/>
    </source>
</evidence>
<feature type="coiled-coil region" evidence="1">
    <location>
        <begin position="591"/>
        <end position="618"/>
    </location>
</feature>
<evidence type="ECO:0008006" key="6">
    <source>
        <dbReference type="Google" id="ProtNLM"/>
    </source>
</evidence>
<evidence type="ECO:0000256" key="2">
    <source>
        <dbReference type="SAM" id="MobiDB-lite"/>
    </source>
</evidence>
<keyword evidence="3" id="KW-1133">Transmembrane helix</keyword>
<name>A0A2H6KJ72_9APIC</name>
<keyword evidence="5" id="KW-1185">Reference proteome</keyword>
<dbReference type="Gene3D" id="1.10.287.1490">
    <property type="match status" value="1"/>
</dbReference>
<feature type="coiled-coil region" evidence="1">
    <location>
        <begin position="2007"/>
        <end position="2034"/>
    </location>
</feature>
<dbReference type="GeneID" id="39876814"/>
<protein>
    <recommendedName>
        <fullName evidence="6">Extracellular matrix-binding ebh</fullName>
    </recommendedName>
</protein>
<evidence type="ECO:0000256" key="1">
    <source>
        <dbReference type="SAM" id="Coils"/>
    </source>
</evidence>
<accession>A0A2H6KJ72</accession>
<dbReference type="EMBL" id="BDSA01000012">
    <property type="protein sequence ID" value="GBE63044.1"/>
    <property type="molecule type" value="Genomic_DNA"/>
</dbReference>
<feature type="coiled-coil region" evidence="1">
    <location>
        <begin position="2273"/>
        <end position="2307"/>
    </location>
</feature>
<keyword evidence="1" id="KW-0175">Coiled coil</keyword>
<evidence type="ECO:0000256" key="3">
    <source>
        <dbReference type="SAM" id="Phobius"/>
    </source>
</evidence>
<reference evidence="4 5" key="1">
    <citation type="journal article" date="2017" name="BMC Genomics">
        <title>Whole-genome assembly of Babesia ovata and comparative genomics between closely related pathogens.</title>
        <authorList>
            <person name="Yamagishi J."/>
            <person name="Asada M."/>
            <person name="Hakimi H."/>
            <person name="Tanaka T.Q."/>
            <person name="Sugimoto C."/>
            <person name="Kawazu S."/>
        </authorList>
    </citation>
    <scope>NUCLEOTIDE SEQUENCE [LARGE SCALE GENOMIC DNA]</scope>
    <source>
        <strain evidence="4 5">Miyake</strain>
    </source>
</reference>
<dbReference type="SUPFAM" id="SSF58113">
    <property type="entry name" value="Apolipoprotein A-I"/>
    <property type="match status" value="1"/>
</dbReference>
<dbReference type="RefSeq" id="XP_028869287.1">
    <property type="nucleotide sequence ID" value="XM_029013454.1"/>
</dbReference>
<proteinExistence type="predicted"/>
<dbReference type="PANTHER" id="PTHR45615">
    <property type="entry name" value="MYOSIN HEAVY CHAIN, NON-MUSCLE"/>
    <property type="match status" value="1"/>
</dbReference>